<evidence type="ECO:0000313" key="5">
    <source>
        <dbReference type="EMBL" id="WJZ81054.1"/>
    </source>
</evidence>
<comment type="cofactor">
    <cofactor evidence="1">
        <name>pyrroloquinoline quinone</name>
        <dbReference type="ChEBI" id="CHEBI:58442"/>
    </cofactor>
</comment>
<evidence type="ECO:0000256" key="1">
    <source>
        <dbReference type="ARBA" id="ARBA00001931"/>
    </source>
</evidence>
<proteinExistence type="inferred from homology"/>
<evidence type="ECO:0000313" key="6">
    <source>
        <dbReference type="Proteomes" id="UP001227230"/>
    </source>
</evidence>
<dbReference type="PANTHER" id="PTHR32303:SF18">
    <property type="entry name" value="POLYVINYLALCOHOL DEHYDROGENASE-LIKE"/>
    <property type="match status" value="1"/>
</dbReference>
<protein>
    <recommendedName>
        <fullName evidence="4">Pyrrolo-quinoline quinone repeat domain-containing protein</fullName>
    </recommendedName>
</protein>
<dbReference type="Gene3D" id="2.140.10.10">
    <property type="entry name" value="Quinoprotein alcohol dehydrogenase-like superfamily"/>
    <property type="match status" value="1"/>
</dbReference>
<feature type="domain" description="Pyrrolo-quinoline quinone repeat" evidence="4">
    <location>
        <begin position="67"/>
        <end position="310"/>
    </location>
</feature>
<evidence type="ECO:0000259" key="4">
    <source>
        <dbReference type="Pfam" id="PF13360"/>
    </source>
</evidence>
<sequence>MELPQNQNNGYVTVIISVLVLSGFTVMDLADAVWVSHGGDLGNTRSRSIHDEPFINPVLISKLQLKWKFFTGDDTTATPAVADGVVYFPSWNGYLYAVNAFNGALVWRRHLGELTGLSPTGIVVNVTVSRTTPAVADDLIVIGIYGPAVVVAVNRLKGTLVWSTVLDPHPRSQITMSGTPYSGDFYVGVSSLEEALPPEQCCTFRGSMAKLDIGTGEVLWRTYMIPDNGGQIGGYSGAALWGSSPAIDIKRGLVYIGTGNLYSAPAEVLECQARRNNQTTPSQPDQCVDDPNVHFDSILALELHSGKIRWFRRFESYDVFYFACLVPNNPTCPPGPNLDADFGEAPMLLTIFSNGTKRDVVVAVQKSGYTWALDRDSGDIVWFNVAGPGGLEGGGVWGAATDGKRVYTNIVNSYLASFRLAPSNQTTTSGAWVALDANTGEIVWSTTNPSNETAHGPVTVANGVVFAGSVAPSGPFYGMDAETGTIIWTYNTNATVYGGASVSYGCVYLGHGYTVALAKFHPSWNRGTSLFAFCTL</sequence>
<keyword evidence="3" id="KW-0560">Oxidoreductase</keyword>
<dbReference type="InterPro" id="IPR011047">
    <property type="entry name" value="Quinoprotein_ADH-like_sf"/>
</dbReference>
<dbReference type="SUPFAM" id="SSF50998">
    <property type="entry name" value="Quinoprotein alcohol dehydrogenase-like"/>
    <property type="match status" value="1"/>
</dbReference>
<evidence type="ECO:0000256" key="2">
    <source>
        <dbReference type="ARBA" id="ARBA00008156"/>
    </source>
</evidence>
<gene>
    <name evidence="5" type="ORF">VitviT2T_000916</name>
</gene>
<dbReference type="Pfam" id="PF13360">
    <property type="entry name" value="PQQ_2"/>
    <property type="match status" value="2"/>
</dbReference>
<name>A0ABY9BEC7_VITVI</name>
<keyword evidence="6" id="KW-1185">Reference proteome</keyword>
<dbReference type="InterPro" id="IPR002372">
    <property type="entry name" value="PQQ_rpt_dom"/>
</dbReference>
<accession>A0ABY9BEC7</accession>
<organism evidence="5 6">
    <name type="scientific">Vitis vinifera</name>
    <name type="common">Grape</name>
    <dbReference type="NCBI Taxonomy" id="29760"/>
    <lineage>
        <taxon>Eukaryota</taxon>
        <taxon>Viridiplantae</taxon>
        <taxon>Streptophyta</taxon>
        <taxon>Embryophyta</taxon>
        <taxon>Tracheophyta</taxon>
        <taxon>Spermatophyta</taxon>
        <taxon>Magnoliopsida</taxon>
        <taxon>eudicotyledons</taxon>
        <taxon>Gunneridae</taxon>
        <taxon>Pentapetalae</taxon>
        <taxon>rosids</taxon>
        <taxon>Vitales</taxon>
        <taxon>Vitaceae</taxon>
        <taxon>Viteae</taxon>
        <taxon>Vitis</taxon>
    </lineage>
</organism>
<dbReference type="SMART" id="SM00564">
    <property type="entry name" value="PQQ"/>
    <property type="match status" value="5"/>
</dbReference>
<feature type="domain" description="Pyrrolo-quinoline quinone repeat" evidence="4">
    <location>
        <begin position="372"/>
        <end position="495"/>
    </location>
</feature>
<evidence type="ECO:0000256" key="3">
    <source>
        <dbReference type="ARBA" id="ARBA00023002"/>
    </source>
</evidence>
<reference evidence="5 6" key="1">
    <citation type="journal article" date="2023" name="Hortic Res">
        <title>The complete reference genome for grapevine (Vitis vinifera L.) genetics and breeding.</title>
        <authorList>
            <person name="Shi X."/>
            <person name="Cao S."/>
            <person name="Wang X."/>
            <person name="Huang S."/>
            <person name="Wang Y."/>
            <person name="Liu Z."/>
            <person name="Liu W."/>
            <person name="Leng X."/>
            <person name="Peng Y."/>
            <person name="Wang N."/>
            <person name="Wang Y."/>
            <person name="Ma Z."/>
            <person name="Xu X."/>
            <person name="Zhang F."/>
            <person name="Xue H."/>
            <person name="Zhong H."/>
            <person name="Wang Y."/>
            <person name="Zhang K."/>
            <person name="Velt A."/>
            <person name="Avia K."/>
            <person name="Holtgrawe D."/>
            <person name="Grimplet J."/>
            <person name="Matus J.T."/>
            <person name="Ware D."/>
            <person name="Wu X."/>
            <person name="Wang H."/>
            <person name="Liu C."/>
            <person name="Fang Y."/>
            <person name="Rustenholz C."/>
            <person name="Cheng Z."/>
            <person name="Xiao H."/>
            <person name="Zhou Y."/>
        </authorList>
    </citation>
    <scope>NUCLEOTIDE SEQUENCE [LARGE SCALE GENOMIC DNA]</scope>
    <source>
        <strain evidence="6">cv. Pinot noir / PN40024</strain>
        <tissue evidence="5">Leaf</tissue>
    </source>
</reference>
<dbReference type="PANTHER" id="PTHR32303">
    <property type="entry name" value="QUINOPROTEIN ALCOHOL DEHYDROGENASE (CYTOCHROME C)"/>
    <property type="match status" value="1"/>
</dbReference>
<dbReference type="EMBL" id="CP126648">
    <property type="protein sequence ID" value="WJZ81054.1"/>
    <property type="molecule type" value="Genomic_DNA"/>
</dbReference>
<dbReference type="InterPro" id="IPR018391">
    <property type="entry name" value="PQQ_b-propeller_rpt"/>
</dbReference>
<dbReference type="Proteomes" id="UP001227230">
    <property type="component" value="Chromosome 1"/>
</dbReference>
<comment type="similarity">
    <text evidence="2">Belongs to the bacterial PQQ dehydrogenase family.</text>
</comment>